<evidence type="ECO:0000313" key="3">
    <source>
        <dbReference type="Proteomes" id="UP001370758"/>
    </source>
</evidence>
<dbReference type="AlphaFoldDB" id="A0AAV9WFV5"/>
<feature type="compositionally biased region" description="Low complexity" evidence="1">
    <location>
        <begin position="474"/>
        <end position="485"/>
    </location>
</feature>
<feature type="compositionally biased region" description="Basic and acidic residues" evidence="1">
    <location>
        <begin position="91"/>
        <end position="106"/>
    </location>
</feature>
<feature type="compositionally biased region" description="Polar residues" evidence="1">
    <location>
        <begin position="129"/>
        <end position="140"/>
    </location>
</feature>
<feature type="compositionally biased region" description="Polar residues" evidence="1">
    <location>
        <begin position="662"/>
        <end position="691"/>
    </location>
</feature>
<feature type="region of interest" description="Disordered" evidence="1">
    <location>
        <begin position="659"/>
        <end position="699"/>
    </location>
</feature>
<feature type="region of interest" description="Disordered" evidence="1">
    <location>
        <begin position="164"/>
        <end position="194"/>
    </location>
</feature>
<dbReference type="PANTHER" id="PTHR38166:SF1">
    <property type="entry name" value="C2H2-TYPE DOMAIN-CONTAINING PROTEIN"/>
    <property type="match status" value="1"/>
</dbReference>
<organism evidence="2 3">
    <name type="scientific">Arthrobotrys musiformis</name>
    <dbReference type="NCBI Taxonomy" id="47236"/>
    <lineage>
        <taxon>Eukaryota</taxon>
        <taxon>Fungi</taxon>
        <taxon>Dikarya</taxon>
        <taxon>Ascomycota</taxon>
        <taxon>Pezizomycotina</taxon>
        <taxon>Orbiliomycetes</taxon>
        <taxon>Orbiliales</taxon>
        <taxon>Orbiliaceae</taxon>
        <taxon>Arthrobotrys</taxon>
    </lineage>
</organism>
<sequence>MASRDIEFEDLEFGEDVEVDRGSAPGHVRWRLEINEAEIPPSSQPPPVRKSSLRASSSLGRDHDQLLRVESFQRRINHFDSGYQTIPEEVPSGRKDLYADDSHSGSELDPGDIDDDDDDDDDDDESCRPSENPSFRSAQSFGSFESAFVSECGAGLQEAVQANVRDIDDIEEPGPKSRHRGQLSVSSFNDEGYGHSVVASSTSLDLERRPLFLPASPDPPRLQPDPLTPIFVSRDESLSSSDSDPEDSGSREDAIGELRVLSVAVYFLILRKHILNSEATSATPRSGALVFTSQESREGSFTGALNDDGGENSQQGATNESRSAQEPNSNPTGQGDNRRPSKRRRGESNGGDDDDNDRRKNNKRLKGKSTQPSSSDGRPFGCPFAKGEPQSSQKYPRCARTARQNLSGVKEHLKRKHFGGKLPEDIRDSKCWEDVFKVCNPNWDSTISPIPGPHPDYDGAARDVANKNAGRPTIIARSARSQSPRSESERSARIIDMNSAAQPSTGPSTREAGVLRSAEFPQVGNLGALSNPSILGNILGANFRAETATEVQEAARLLTQAAIPYCVQPVDPGIIREAQEYTAQDLGGYFVLPADEALNGMSQDFGISYDAVAALPGDYILLGPQATETSDLTLPFDQVDGNLGPSQVQPLTLVTGFPDTCIPSSSAEQTPDLAQSSEADTSTPLITPHSSEPQKKPADNQLRLIVARRPPVPGSKESHGPKDFRFDNYADFRKRFENWMVKTFFHPEFSWETMEFTGTDVQAPGECPVIITNIEELAMEVEMHQRFYKTQTAVVRLVMKKNRLRGMLIITMFYKFNFV</sequence>
<feature type="compositionally biased region" description="Acidic residues" evidence="1">
    <location>
        <begin position="109"/>
        <end position="125"/>
    </location>
</feature>
<feature type="compositionally biased region" description="Pro residues" evidence="1">
    <location>
        <begin position="216"/>
        <end position="227"/>
    </location>
</feature>
<comment type="caution">
    <text evidence="2">The sequence shown here is derived from an EMBL/GenBank/DDBJ whole genome shotgun (WGS) entry which is preliminary data.</text>
</comment>
<evidence type="ECO:0000256" key="1">
    <source>
        <dbReference type="SAM" id="MobiDB-lite"/>
    </source>
</evidence>
<gene>
    <name evidence="2" type="ORF">TWF481_006161</name>
</gene>
<feature type="compositionally biased region" description="Polar residues" evidence="1">
    <location>
        <begin position="499"/>
        <end position="508"/>
    </location>
</feature>
<dbReference type="EMBL" id="JAVHJL010000003">
    <property type="protein sequence ID" value="KAK6507739.1"/>
    <property type="molecule type" value="Genomic_DNA"/>
</dbReference>
<evidence type="ECO:0000313" key="2">
    <source>
        <dbReference type="EMBL" id="KAK6507739.1"/>
    </source>
</evidence>
<protein>
    <recommendedName>
        <fullName evidence="4">C2H2-type domain-containing protein</fullName>
    </recommendedName>
</protein>
<proteinExistence type="predicted"/>
<accession>A0AAV9WFV5</accession>
<keyword evidence="3" id="KW-1185">Reference proteome</keyword>
<name>A0AAV9WFV5_9PEZI</name>
<feature type="region of interest" description="Disordered" evidence="1">
    <location>
        <begin position="469"/>
        <end position="511"/>
    </location>
</feature>
<feature type="region of interest" description="Disordered" evidence="1">
    <location>
        <begin position="35"/>
        <end position="66"/>
    </location>
</feature>
<feature type="compositionally biased region" description="Polar residues" evidence="1">
    <location>
        <begin position="311"/>
        <end position="335"/>
    </location>
</feature>
<evidence type="ECO:0008006" key="4">
    <source>
        <dbReference type="Google" id="ProtNLM"/>
    </source>
</evidence>
<dbReference type="PANTHER" id="PTHR38166">
    <property type="entry name" value="C2H2-TYPE DOMAIN-CONTAINING PROTEIN-RELATED"/>
    <property type="match status" value="1"/>
</dbReference>
<feature type="region of interest" description="Disordered" evidence="1">
    <location>
        <begin position="208"/>
        <end position="255"/>
    </location>
</feature>
<dbReference type="Proteomes" id="UP001370758">
    <property type="component" value="Unassembled WGS sequence"/>
</dbReference>
<feature type="region of interest" description="Disordered" evidence="1">
    <location>
        <begin position="78"/>
        <end position="140"/>
    </location>
</feature>
<feature type="region of interest" description="Disordered" evidence="1">
    <location>
        <begin position="293"/>
        <end position="396"/>
    </location>
</feature>
<reference evidence="2 3" key="1">
    <citation type="submission" date="2023-08" db="EMBL/GenBank/DDBJ databases">
        <authorList>
            <person name="Palmer J.M."/>
        </authorList>
    </citation>
    <scope>NUCLEOTIDE SEQUENCE [LARGE SCALE GENOMIC DNA]</scope>
    <source>
        <strain evidence="2 3">TWF481</strain>
    </source>
</reference>